<evidence type="ECO:0000259" key="2">
    <source>
        <dbReference type="PROSITE" id="PS50829"/>
    </source>
</evidence>
<evidence type="ECO:0000313" key="4">
    <source>
        <dbReference type="Proteomes" id="UP000757232"/>
    </source>
</evidence>
<dbReference type="OrthoDB" id="331341at2759"/>
<feature type="compositionally biased region" description="Acidic residues" evidence="1">
    <location>
        <begin position="54"/>
        <end position="63"/>
    </location>
</feature>
<feature type="region of interest" description="Disordered" evidence="1">
    <location>
        <begin position="1"/>
        <end position="151"/>
    </location>
</feature>
<keyword evidence="4" id="KW-1185">Reference proteome</keyword>
<dbReference type="SUPFAM" id="SSF55277">
    <property type="entry name" value="GYF domain"/>
    <property type="match status" value="1"/>
</dbReference>
<feature type="region of interest" description="Disordered" evidence="1">
    <location>
        <begin position="199"/>
        <end position="232"/>
    </location>
</feature>
<feature type="compositionally biased region" description="Basic and acidic residues" evidence="1">
    <location>
        <begin position="256"/>
        <end position="266"/>
    </location>
</feature>
<feature type="region of interest" description="Disordered" evidence="1">
    <location>
        <begin position="256"/>
        <end position="304"/>
    </location>
</feature>
<sequence>MKRSKPSSEQISTNKKTRFVAPEDDPARFEEDVEAQLEDSKKLKHKQRVKTEGYESDSSDDGEGVVLSRRKDGAGEGGAEGDEDDMFAMGDKEEKDEEVSGKKKAEYLRLGDIEGQEFNDEGEAKDLEESESSESEPEDEDDAERRRKAGMGYELSSFNMREEMEEGKFTEDGMYVRTFDPHAIHDRWLDDTDERAMKKARRAKRAMERKEREKLRAEAREAEQAESKEDMEKELLSILKKGETVLEALARLGEKVKKQKGKEKSTRKAHIQNHSTMEIDNIDSHSSQPASSHANHPRKSPQESKIEHLTTLASELMSLGDIDVYNKTYEQFLRSVRAAGNVKPDWSPPPIMYEYKWDVPGTRTQNSSGETGNAGEQVFGPFGEEEMSAWYDAKYFGEFGEKVKVRVVGREWGDWDDVVD</sequence>
<name>A0A9Q5HU06_SANBA</name>
<evidence type="ECO:0000313" key="3">
    <source>
        <dbReference type="EMBL" id="OCB85929.1"/>
    </source>
</evidence>
<protein>
    <recommendedName>
        <fullName evidence="2">GYF domain-containing protein</fullName>
    </recommendedName>
</protein>
<dbReference type="PANTHER" id="PTHR13138">
    <property type="entry name" value="PROTEIN LIN1"/>
    <property type="match status" value="1"/>
</dbReference>
<feature type="domain" description="GYF" evidence="2">
    <location>
        <begin position="350"/>
        <end position="420"/>
    </location>
</feature>
<dbReference type="InterPro" id="IPR039905">
    <property type="entry name" value="CD2BP2/Lin1"/>
</dbReference>
<dbReference type="GO" id="GO:0005682">
    <property type="term" value="C:U5 snRNP"/>
    <property type="evidence" value="ECO:0007669"/>
    <property type="project" value="InterPro"/>
</dbReference>
<organism evidence="3 4">
    <name type="scientific">Sanghuangporus baumii</name>
    <name type="common">Phellinus baumii</name>
    <dbReference type="NCBI Taxonomy" id="108892"/>
    <lineage>
        <taxon>Eukaryota</taxon>
        <taxon>Fungi</taxon>
        <taxon>Dikarya</taxon>
        <taxon>Basidiomycota</taxon>
        <taxon>Agaricomycotina</taxon>
        <taxon>Agaricomycetes</taxon>
        <taxon>Hymenochaetales</taxon>
        <taxon>Hymenochaetaceae</taxon>
        <taxon>Sanghuangporus</taxon>
    </lineage>
</organism>
<dbReference type="AlphaFoldDB" id="A0A9Q5HU06"/>
<dbReference type="InterPro" id="IPR035445">
    <property type="entry name" value="GYF-like_dom_sf"/>
</dbReference>
<proteinExistence type="predicted"/>
<accession>A0A9Q5HU06</accession>
<gene>
    <name evidence="3" type="ORF">A7U60_g7063</name>
</gene>
<dbReference type="PANTHER" id="PTHR13138:SF3">
    <property type="entry name" value="CD2 ANTIGEN CYTOPLASMIC TAIL-BINDING PROTEIN 2"/>
    <property type="match status" value="1"/>
</dbReference>
<evidence type="ECO:0000256" key="1">
    <source>
        <dbReference type="SAM" id="MobiDB-lite"/>
    </source>
</evidence>
<reference evidence="3" key="1">
    <citation type="submission" date="2016-06" db="EMBL/GenBank/DDBJ databases">
        <title>Draft Genome sequence of the fungus Inonotus baumii.</title>
        <authorList>
            <person name="Zhu H."/>
            <person name="Lin W."/>
        </authorList>
    </citation>
    <scope>NUCLEOTIDE SEQUENCE</scope>
    <source>
        <strain evidence="3">821</strain>
    </source>
</reference>
<feature type="compositionally biased region" description="Acidic residues" evidence="1">
    <location>
        <begin position="128"/>
        <end position="142"/>
    </location>
</feature>
<feature type="compositionally biased region" description="Basic and acidic residues" evidence="1">
    <location>
        <begin position="90"/>
        <end position="112"/>
    </location>
</feature>
<dbReference type="EMBL" id="LNZH02000206">
    <property type="protein sequence ID" value="OCB85929.1"/>
    <property type="molecule type" value="Genomic_DNA"/>
</dbReference>
<comment type="caution">
    <text evidence="3">The sequence shown here is derived from an EMBL/GenBank/DDBJ whole genome shotgun (WGS) entry which is preliminary data.</text>
</comment>
<dbReference type="Gene3D" id="3.30.1490.40">
    <property type="match status" value="1"/>
</dbReference>
<dbReference type="PROSITE" id="PS50829">
    <property type="entry name" value="GYF"/>
    <property type="match status" value="1"/>
</dbReference>
<feature type="compositionally biased region" description="Polar residues" evidence="1">
    <location>
        <begin position="272"/>
        <end position="294"/>
    </location>
</feature>
<dbReference type="InterPro" id="IPR003169">
    <property type="entry name" value="GYF"/>
</dbReference>
<feature type="compositionally biased region" description="Basic and acidic residues" evidence="1">
    <location>
        <begin position="205"/>
        <end position="232"/>
    </location>
</feature>
<dbReference type="Proteomes" id="UP000757232">
    <property type="component" value="Unassembled WGS sequence"/>
</dbReference>